<name>D1G2B3_9HEPC</name>
<protein>
    <submittedName>
        <fullName evidence="5">Polyprotein</fullName>
    </submittedName>
</protein>
<dbReference type="InterPro" id="IPR002522">
    <property type="entry name" value="HCV_core_N"/>
</dbReference>
<evidence type="ECO:0000256" key="2">
    <source>
        <dbReference type="ARBA" id="ARBA00023200"/>
    </source>
</evidence>
<evidence type="ECO:0000256" key="3">
    <source>
        <dbReference type="SAM" id="Phobius"/>
    </source>
</evidence>
<proteinExistence type="predicted"/>
<reference evidence="5" key="2">
    <citation type="journal article" date="2009" name="J. Med. Virol.">
        <title>Molecular epidemiology of HCV genotypes among injection drug users in Taiwan: Full-length sequences of two new subtype 6w strains and a recombinant form_2b6w.</title>
        <authorList>
            <person name="Lee Y.M."/>
            <person name="Lin H.J."/>
            <person name="Chen Y.J."/>
            <person name="Lee C.M."/>
            <person name="Wang S.F."/>
            <person name="Chang K.Y."/>
            <person name="Chen T.L."/>
            <person name="Liu H.F."/>
            <person name="Chen Y.M."/>
        </authorList>
    </citation>
    <scope>NUCLEOTIDE SEQUENCE</scope>
    <source>
        <strain evidence="5">D246</strain>
    </source>
</reference>
<dbReference type="GO" id="GO:0005198">
    <property type="term" value="F:structural molecule activity"/>
    <property type="evidence" value="ECO:0007669"/>
    <property type="project" value="InterPro"/>
</dbReference>
<accession>D1G2B3</accession>
<keyword evidence="2" id="KW-1035">Host cytoplasm</keyword>
<reference evidence="5" key="1">
    <citation type="submission" date="2008-12" db="EMBL/GenBank/DDBJ databases">
        <authorList>
            <person name="Chen Y.-M."/>
            <person name="Chen T.-L."/>
            <person name="Lee C.-M."/>
            <person name="Lee Y.-M."/>
            <person name="Chen C.-Y."/>
            <person name="Lin H.-J."/>
        </authorList>
    </citation>
    <scope>NUCLEOTIDE SEQUENCE</scope>
    <source>
        <strain evidence="5">D246</strain>
    </source>
</reference>
<evidence type="ECO:0000313" key="5">
    <source>
        <dbReference type="EMBL" id="ACT37136.1"/>
    </source>
</evidence>
<keyword evidence="3" id="KW-1133">Transmembrane helix</keyword>
<evidence type="ECO:0000256" key="1">
    <source>
        <dbReference type="ARBA" id="ARBA00004192"/>
    </source>
</evidence>
<feature type="non-terminal residue" evidence="5">
    <location>
        <position position="97"/>
    </location>
</feature>
<keyword evidence="3" id="KW-0472">Membrane</keyword>
<dbReference type="GO" id="GO:0030430">
    <property type="term" value="C:host cell cytoplasm"/>
    <property type="evidence" value="ECO:0007669"/>
    <property type="project" value="UniProtKB-SubCell"/>
</dbReference>
<organism evidence="5">
    <name type="scientific">Hepacivirus hominis</name>
    <dbReference type="NCBI Taxonomy" id="3052230"/>
    <lineage>
        <taxon>Viruses</taxon>
        <taxon>Riboviria</taxon>
        <taxon>Orthornavirae</taxon>
        <taxon>Kitrinoviricota</taxon>
        <taxon>Flasuviricetes</taxon>
        <taxon>Amarillovirales</taxon>
        <taxon>Flaviviridae</taxon>
        <taxon>Hepacivirus</taxon>
    </lineage>
</organism>
<dbReference type="Pfam" id="PF01543">
    <property type="entry name" value="HCV_capsid"/>
    <property type="match status" value="1"/>
</dbReference>
<feature type="domain" description="Hepatitis C virus Core protein N-terminal" evidence="4">
    <location>
        <begin position="5"/>
        <end position="92"/>
    </location>
</feature>
<sequence>QGMDFQVRGGGFPLLGFFLLGAPVPGLGVREKIKNSPRSQAGGKLQPIPKAPQARGGLWPQTLYLCFLNRNEGWGGGCWFPPPPGSPGDWGAPRPKG</sequence>
<dbReference type="GO" id="GO:0019028">
    <property type="term" value="C:viral capsid"/>
    <property type="evidence" value="ECO:0007669"/>
    <property type="project" value="InterPro"/>
</dbReference>
<feature type="transmembrane region" description="Helical" evidence="3">
    <location>
        <begin position="12"/>
        <end position="29"/>
    </location>
</feature>
<comment type="subcellular location">
    <subcellularLocation>
        <location evidence="1">Host cytoplasm</location>
    </subcellularLocation>
</comment>
<feature type="non-terminal residue" evidence="5">
    <location>
        <position position="1"/>
    </location>
</feature>
<evidence type="ECO:0000259" key="4">
    <source>
        <dbReference type="Pfam" id="PF01543"/>
    </source>
</evidence>
<dbReference type="EMBL" id="FJ515100">
    <property type="protein sequence ID" value="ACT37136.1"/>
    <property type="molecule type" value="Genomic_RNA"/>
</dbReference>
<keyword evidence="3" id="KW-0812">Transmembrane</keyword>